<keyword evidence="3" id="KW-1185">Reference proteome</keyword>
<name>A0AAD7FI34_MYCRO</name>
<reference evidence="2" key="1">
    <citation type="submission" date="2023-03" db="EMBL/GenBank/DDBJ databases">
        <title>Massive genome expansion in bonnet fungi (Mycena s.s.) driven by repeated elements and novel gene families across ecological guilds.</title>
        <authorList>
            <consortium name="Lawrence Berkeley National Laboratory"/>
            <person name="Harder C.B."/>
            <person name="Miyauchi S."/>
            <person name="Viragh M."/>
            <person name="Kuo A."/>
            <person name="Thoen E."/>
            <person name="Andreopoulos B."/>
            <person name="Lu D."/>
            <person name="Skrede I."/>
            <person name="Drula E."/>
            <person name="Henrissat B."/>
            <person name="Morin E."/>
            <person name="Kohler A."/>
            <person name="Barry K."/>
            <person name="LaButti K."/>
            <person name="Morin E."/>
            <person name="Salamov A."/>
            <person name="Lipzen A."/>
            <person name="Mereny Z."/>
            <person name="Hegedus B."/>
            <person name="Baldrian P."/>
            <person name="Stursova M."/>
            <person name="Weitz H."/>
            <person name="Taylor A."/>
            <person name="Grigoriev I.V."/>
            <person name="Nagy L.G."/>
            <person name="Martin F."/>
            <person name="Kauserud H."/>
        </authorList>
    </citation>
    <scope>NUCLEOTIDE SEQUENCE</scope>
    <source>
        <strain evidence="2">CBHHK067</strain>
    </source>
</reference>
<dbReference type="InterPro" id="IPR001223">
    <property type="entry name" value="Glyco_hydro18_cat"/>
</dbReference>
<proteinExistence type="predicted"/>
<dbReference type="AlphaFoldDB" id="A0AAD7FI34"/>
<gene>
    <name evidence="2" type="ORF">B0H17DRAFT_1218832</name>
</gene>
<feature type="domain" description="GH18" evidence="1">
    <location>
        <begin position="1"/>
        <end position="104"/>
    </location>
</feature>
<sequence length="104" mass="11504">MVVKASVSLSKVNLGIGFDGRSFALASCTVFLDPALGEGFLSYGEIDYLIQSRDLTPQYNVTSLTMVLQYADQRIGYEDPYTIALKLDYVLKRAMPGVLIWAET</sequence>
<evidence type="ECO:0000313" key="3">
    <source>
        <dbReference type="Proteomes" id="UP001221757"/>
    </source>
</evidence>
<dbReference type="InterPro" id="IPR017853">
    <property type="entry name" value="GH"/>
</dbReference>
<accession>A0AAD7FI34</accession>
<dbReference type="GO" id="GO:0005975">
    <property type="term" value="P:carbohydrate metabolic process"/>
    <property type="evidence" value="ECO:0007669"/>
    <property type="project" value="InterPro"/>
</dbReference>
<dbReference type="EMBL" id="JARKIE010000604">
    <property type="protein sequence ID" value="KAJ7625198.1"/>
    <property type="molecule type" value="Genomic_DNA"/>
</dbReference>
<dbReference type="Proteomes" id="UP001221757">
    <property type="component" value="Unassembled WGS sequence"/>
</dbReference>
<dbReference type="InterPro" id="IPR029070">
    <property type="entry name" value="Chitinase_insertion_sf"/>
</dbReference>
<dbReference type="Gene3D" id="3.10.50.10">
    <property type="match status" value="1"/>
</dbReference>
<protein>
    <recommendedName>
        <fullName evidence="1">GH18 domain-containing protein</fullName>
    </recommendedName>
</protein>
<dbReference type="SUPFAM" id="SSF51445">
    <property type="entry name" value="(Trans)glycosidases"/>
    <property type="match status" value="1"/>
</dbReference>
<dbReference type="Gene3D" id="3.20.20.80">
    <property type="entry name" value="Glycosidases"/>
    <property type="match status" value="1"/>
</dbReference>
<dbReference type="Pfam" id="PF00704">
    <property type="entry name" value="Glyco_hydro_18"/>
    <property type="match status" value="1"/>
</dbReference>
<evidence type="ECO:0000259" key="1">
    <source>
        <dbReference type="PROSITE" id="PS51910"/>
    </source>
</evidence>
<comment type="caution">
    <text evidence="2">The sequence shown here is derived from an EMBL/GenBank/DDBJ whole genome shotgun (WGS) entry which is preliminary data.</text>
</comment>
<evidence type="ECO:0000313" key="2">
    <source>
        <dbReference type="EMBL" id="KAJ7625198.1"/>
    </source>
</evidence>
<dbReference type="PROSITE" id="PS51910">
    <property type="entry name" value="GH18_2"/>
    <property type="match status" value="1"/>
</dbReference>
<organism evidence="2 3">
    <name type="scientific">Mycena rosella</name>
    <name type="common">Pink bonnet</name>
    <name type="synonym">Agaricus rosellus</name>
    <dbReference type="NCBI Taxonomy" id="1033263"/>
    <lineage>
        <taxon>Eukaryota</taxon>
        <taxon>Fungi</taxon>
        <taxon>Dikarya</taxon>
        <taxon>Basidiomycota</taxon>
        <taxon>Agaricomycotina</taxon>
        <taxon>Agaricomycetes</taxon>
        <taxon>Agaricomycetidae</taxon>
        <taxon>Agaricales</taxon>
        <taxon>Marasmiineae</taxon>
        <taxon>Mycenaceae</taxon>
        <taxon>Mycena</taxon>
    </lineage>
</organism>